<keyword evidence="3" id="KW-1185">Reference proteome</keyword>
<dbReference type="GO" id="GO:0043565">
    <property type="term" value="F:sequence-specific DNA binding"/>
    <property type="evidence" value="ECO:0007669"/>
    <property type="project" value="TreeGrafter"/>
</dbReference>
<evidence type="ECO:0000313" key="2">
    <source>
        <dbReference type="EMBL" id="KAK7106157.1"/>
    </source>
</evidence>
<dbReference type="AlphaFoldDB" id="A0AAN9GF72"/>
<sequence length="330" mass="37856">MVPYYGRHGAKQLIRGKPIKFGFKMWVLTTPLGYIVQCEPYQGATGRPTAYPGVGMGGEVVLDLIAELQEVEGCSFHLTFDNLFTSLKLVDRLSEKNIACTGTIRANRLEDCPLRDVKDMQKTPRGTFDYATDTKSGLIVVRWNDNNIVNVVSNKVGVHPLQVAKRWSRSESRQVQLPQPFLIRHYNQTMGGVDRTDQNVGKYRVAIRSKKWWWAIFAYCLDVCIQQVWHLYRATEAAKNNPLDLLAIRRRVVRVYLGRASHHAAPGRPRGHVSVDKRVLEEIRFDRLDHLVELWPTQLRCGACGKKTKHRCSKCKVGVHDRCFRQYHTK</sequence>
<proteinExistence type="predicted"/>
<organism evidence="2 3">
    <name type="scientific">Littorina saxatilis</name>
    <dbReference type="NCBI Taxonomy" id="31220"/>
    <lineage>
        <taxon>Eukaryota</taxon>
        <taxon>Metazoa</taxon>
        <taxon>Spiralia</taxon>
        <taxon>Lophotrochozoa</taxon>
        <taxon>Mollusca</taxon>
        <taxon>Gastropoda</taxon>
        <taxon>Caenogastropoda</taxon>
        <taxon>Littorinimorpha</taxon>
        <taxon>Littorinoidea</taxon>
        <taxon>Littorinidae</taxon>
        <taxon>Littorina</taxon>
    </lineage>
</organism>
<dbReference type="EMBL" id="JBAMIC010000007">
    <property type="protein sequence ID" value="KAK7106157.1"/>
    <property type="molecule type" value="Genomic_DNA"/>
</dbReference>
<dbReference type="PANTHER" id="PTHR47055">
    <property type="entry name" value="DDE_TNP_1_7 DOMAIN-CONTAINING PROTEIN"/>
    <property type="match status" value="1"/>
</dbReference>
<reference evidence="2 3" key="1">
    <citation type="submission" date="2024-02" db="EMBL/GenBank/DDBJ databases">
        <title>Chromosome-scale genome assembly of the rough periwinkle Littorina saxatilis.</title>
        <authorList>
            <person name="De Jode A."/>
            <person name="Faria R."/>
            <person name="Formenti G."/>
            <person name="Sims Y."/>
            <person name="Smith T.P."/>
            <person name="Tracey A."/>
            <person name="Wood J.M.D."/>
            <person name="Zagrodzka Z.B."/>
            <person name="Johannesson K."/>
            <person name="Butlin R.K."/>
            <person name="Leder E.H."/>
        </authorList>
    </citation>
    <scope>NUCLEOTIDE SEQUENCE [LARGE SCALE GENOMIC DNA]</scope>
    <source>
        <strain evidence="2">Snail1</strain>
        <tissue evidence="2">Muscle</tissue>
    </source>
</reference>
<accession>A0AAN9GF72</accession>
<name>A0AAN9GF72_9CAEN</name>
<gene>
    <name evidence="2" type="ORF">V1264_017445</name>
</gene>
<protein>
    <recommendedName>
        <fullName evidence="1">PiggyBac transposable element-derived protein domain-containing protein</fullName>
    </recommendedName>
</protein>
<evidence type="ECO:0000259" key="1">
    <source>
        <dbReference type="Pfam" id="PF13843"/>
    </source>
</evidence>
<dbReference type="PANTHER" id="PTHR47055:SF3">
    <property type="entry name" value="PHORBOL-ESTER_DAG-TYPE DOMAIN-CONTAINING PROTEIN"/>
    <property type="match status" value="1"/>
</dbReference>
<dbReference type="Pfam" id="PF13843">
    <property type="entry name" value="DDE_Tnp_1_7"/>
    <property type="match status" value="1"/>
</dbReference>
<dbReference type="InterPro" id="IPR052638">
    <property type="entry name" value="PiggyBac_TE-derived"/>
</dbReference>
<dbReference type="Proteomes" id="UP001374579">
    <property type="component" value="Unassembled WGS sequence"/>
</dbReference>
<dbReference type="InterPro" id="IPR029526">
    <property type="entry name" value="PGBD"/>
</dbReference>
<comment type="caution">
    <text evidence="2">The sequence shown here is derived from an EMBL/GenBank/DDBJ whole genome shotgun (WGS) entry which is preliminary data.</text>
</comment>
<feature type="domain" description="PiggyBac transposable element-derived protein" evidence="1">
    <location>
        <begin position="1"/>
        <end position="225"/>
    </location>
</feature>
<evidence type="ECO:0000313" key="3">
    <source>
        <dbReference type="Proteomes" id="UP001374579"/>
    </source>
</evidence>